<comment type="caution">
    <text evidence="2">The sequence shown here is derived from an EMBL/GenBank/DDBJ whole genome shotgun (WGS) entry which is preliminary data.</text>
</comment>
<keyword evidence="3" id="KW-1185">Reference proteome</keyword>
<dbReference type="Proteomes" id="UP001438707">
    <property type="component" value="Unassembled WGS sequence"/>
</dbReference>
<accession>A0AAW1RAE0</accession>
<organism evidence="2 3">
    <name type="scientific">Apatococcus lobatus</name>
    <dbReference type="NCBI Taxonomy" id="904363"/>
    <lineage>
        <taxon>Eukaryota</taxon>
        <taxon>Viridiplantae</taxon>
        <taxon>Chlorophyta</taxon>
        <taxon>core chlorophytes</taxon>
        <taxon>Trebouxiophyceae</taxon>
        <taxon>Chlorellales</taxon>
        <taxon>Chlorellaceae</taxon>
        <taxon>Apatococcus</taxon>
    </lineage>
</organism>
<evidence type="ECO:0000313" key="3">
    <source>
        <dbReference type="Proteomes" id="UP001438707"/>
    </source>
</evidence>
<protein>
    <submittedName>
        <fullName evidence="2">Uncharacterized protein</fullName>
    </submittedName>
</protein>
<proteinExistence type="predicted"/>
<dbReference type="EMBL" id="JALJOS010000015">
    <property type="protein sequence ID" value="KAK9830649.1"/>
    <property type="molecule type" value="Genomic_DNA"/>
</dbReference>
<keyword evidence="1" id="KW-0732">Signal</keyword>
<dbReference type="AlphaFoldDB" id="A0AAW1RAE0"/>
<feature type="chain" id="PRO_5043990893" evidence="1">
    <location>
        <begin position="50"/>
        <end position="240"/>
    </location>
</feature>
<gene>
    <name evidence="2" type="ORF">WJX74_000234</name>
</gene>
<feature type="signal peptide" evidence="1">
    <location>
        <begin position="1"/>
        <end position="49"/>
    </location>
</feature>
<sequence>MEQWSGAALPCLEAARAQQAGPEGRRMILLDWVNFKLNLALLLLLTCSAQNTLPAPANTRVAVCFWGLTRSLWATRDSLRVSILDPLIKEGYTVQKFLHTFAVEQEKGSRVIWDDYKWLEIPASQVIVEKPEAADHTADTPSLDLLAKPGDGWHDKFHSLSNHRLALHSLKAVTALWTARAGDFDVVIYTRTDLWYFRQLDIAEIQQVLTSPPSIFTPNWDMWNGAMLKTRRHEVDRLLN</sequence>
<evidence type="ECO:0000256" key="1">
    <source>
        <dbReference type="SAM" id="SignalP"/>
    </source>
</evidence>
<name>A0AAW1RAE0_9CHLO</name>
<evidence type="ECO:0000313" key="2">
    <source>
        <dbReference type="EMBL" id="KAK9830649.1"/>
    </source>
</evidence>
<reference evidence="2 3" key="1">
    <citation type="journal article" date="2024" name="Nat. Commun.">
        <title>Phylogenomics reveals the evolutionary origins of lichenization in chlorophyte algae.</title>
        <authorList>
            <person name="Puginier C."/>
            <person name="Libourel C."/>
            <person name="Otte J."/>
            <person name="Skaloud P."/>
            <person name="Haon M."/>
            <person name="Grisel S."/>
            <person name="Petersen M."/>
            <person name="Berrin J.G."/>
            <person name="Delaux P.M."/>
            <person name="Dal Grande F."/>
            <person name="Keller J."/>
        </authorList>
    </citation>
    <scope>NUCLEOTIDE SEQUENCE [LARGE SCALE GENOMIC DNA]</scope>
    <source>
        <strain evidence="2 3">SAG 2145</strain>
    </source>
</reference>